<organism evidence="1 2">
    <name type="scientific">Quercus rubra</name>
    <name type="common">Northern red oak</name>
    <name type="synonym">Quercus borealis</name>
    <dbReference type="NCBI Taxonomy" id="3512"/>
    <lineage>
        <taxon>Eukaryota</taxon>
        <taxon>Viridiplantae</taxon>
        <taxon>Streptophyta</taxon>
        <taxon>Embryophyta</taxon>
        <taxon>Tracheophyta</taxon>
        <taxon>Spermatophyta</taxon>
        <taxon>Magnoliopsida</taxon>
        <taxon>eudicotyledons</taxon>
        <taxon>Gunneridae</taxon>
        <taxon>Pentapetalae</taxon>
        <taxon>rosids</taxon>
        <taxon>fabids</taxon>
        <taxon>Fagales</taxon>
        <taxon>Fagaceae</taxon>
        <taxon>Quercus</taxon>
    </lineage>
</organism>
<keyword evidence="2" id="KW-1185">Reference proteome</keyword>
<dbReference type="Gene3D" id="3.60.10.10">
    <property type="entry name" value="Endonuclease/exonuclease/phosphatase"/>
    <property type="match status" value="1"/>
</dbReference>
<name>A0AAN7ES58_QUERU</name>
<sequence>MGDFNDVVCGDENMGGNGICRRRVEEYTSCMNFYNLIDLGFTRPKFTWTNKRVLPKLIQGRLDRVWANLKWKSCFPEALVKHLAHINHDHCPLLLSLDNPPNRFSKRPFRFQPVWLSHERFPPIVRGA</sequence>
<comment type="caution">
    <text evidence="1">The sequence shown here is derived from an EMBL/GenBank/DDBJ whole genome shotgun (WGS) entry which is preliminary data.</text>
</comment>
<reference evidence="1 2" key="1">
    <citation type="journal article" date="2023" name="G3 (Bethesda)">
        <title>A haplotype-resolved chromosome-scale genome for Quercus rubra L. provides insights into the genetics of adaptive traits for red oak species.</title>
        <authorList>
            <person name="Kapoor B."/>
            <person name="Jenkins J."/>
            <person name="Schmutz J."/>
            <person name="Zhebentyayeva T."/>
            <person name="Kuelheim C."/>
            <person name="Coggeshall M."/>
            <person name="Heim C."/>
            <person name="Lasky J.R."/>
            <person name="Leites L."/>
            <person name="Islam-Faridi N."/>
            <person name="Romero-Severson J."/>
            <person name="DeLeo V.L."/>
            <person name="Lucas S.M."/>
            <person name="Lazic D."/>
            <person name="Gailing O."/>
            <person name="Carlson J."/>
            <person name="Staton M."/>
        </authorList>
    </citation>
    <scope>NUCLEOTIDE SEQUENCE [LARGE SCALE GENOMIC DNA]</scope>
    <source>
        <strain evidence="1">Pseudo-F2</strain>
    </source>
</reference>
<evidence type="ECO:0008006" key="3">
    <source>
        <dbReference type="Google" id="ProtNLM"/>
    </source>
</evidence>
<proteinExistence type="predicted"/>
<accession>A0AAN7ES58</accession>
<dbReference type="InterPro" id="IPR036691">
    <property type="entry name" value="Endo/exonu/phosph_ase_sf"/>
</dbReference>
<dbReference type="PANTHER" id="PTHR33710:SF77">
    <property type="entry name" value="DNASE I-LIKE SUPERFAMILY PROTEIN"/>
    <property type="match status" value="1"/>
</dbReference>
<dbReference type="Proteomes" id="UP001324115">
    <property type="component" value="Unassembled WGS sequence"/>
</dbReference>
<dbReference type="SUPFAM" id="SSF56219">
    <property type="entry name" value="DNase I-like"/>
    <property type="match status" value="1"/>
</dbReference>
<dbReference type="AlphaFoldDB" id="A0AAN7ES58"/>
<evidence type="ECO:0000313" key="2">
    <source>
        <dbReference type="Proteomes" id="UP001324115"/>
    </source>
</evidence>
<dbReference type="EMBL" id="JAXUIC010000008">
    <property type="protein sequence ID" value="KAK4578492.1"/>
    <property type="molecule type" value="Genomic_DNA"/>
</dbReference>
<protein>
    <recommendedName>
        <fullName evidence="3">Endonuclease/exonuclease/phosphatase</fullName>
    </recommendedName>
</protein>
<dbReference type="PANTHER" id="PTHR33710">
    <property type="entry name" value="BNAC02G09200D PROTEIN"/>
    <property type="match status" value="1"/>
</dbReference>
<evidence type="ECO:0000313" key="1">
    <source>
        <dbReference type="EMBL" id="KAK4578492.1"/>
    </source>
</evidence>
<gene>
    <name evidence="1" type="ORF">RGQ29_028549</name>
</gene>